<dbReference type="InterPro" id="IPR000944">
    <property type="entry name" value="Tscrpt_reg_Rrf2"/>
</dbReference>
<dbReference type="PROSITE" id="PS01332">
    <property type="entry name" value="HTH_RRF2_1"/>
    <property type="match status" value="1"/>
</dbReference>
<dbReference type="Proteomes" id="UP001569428">
    <property type="component" value="Unassembled WGS sequence"/>
</dbReference>
<evidence type="ECO:0000313" key="3">
    <source>
        <dbReference type="Proteomes" id="UP001569428"/>
    </source>
</evidence>
<dbReference type="Pfam" id="PF02082">
    <property type="entry name" value="Rrf2"/>
    <property type="match status" value="1"/>
</dbReference>
<proteinExistence type="predicted"/>
<protein>
    <submittedName>
        <fullName evidence="2">Rrf2 family transcriptional regulator</fullName>
    </submittedName>
</protein>
<dbReference type="EMBL" id="JBGMEK010000091">
    <property type="protein sequence ID" value="MFA0813396.1"/>
    <property type="molecule type" value="Genomic_DNA"/>
</dbReference>
<sequence length="153" mass="17155">MKITRFTDYSLRVLMYLAVQDQDLVTIRGVAERYGISKNHLMKVVQELNAKGYLIATRGKYGGIRLSRAPEHINVGQLVRSMEKDSTLVECFGPNNQCVITPACQLKQMFAEAMESFFTCLDQYTLADLILDSSRHALVNILAIPVGIESTSH</sequence>
<organism evidence="2 3">
    <name type="scientific">Microbulbifer epialgicus</name>
    <dbReference type="NCBI Taxonomy" id="393907"/>
    <lineage>
        <taxon>Bacteria</taxon>
        <taxon>Pseudomonadati</taxon>
        <taxon>Pseudomonadota</taxon>
        <taxon>Gammaproteobacteria</taxon>
        <taxon>Cellvibrionales</taxon>
        <taxon>Microbulbiferaceae</taxon>
        <taxon>Microbulbifer</taxon>
    </lineage>
</organism>
<reference evidence="2 3" key="1">
    <citation type="submission" date="2024-08" db="EMBL/GenBank/DDBJ databases">
        <authorList>
            <person name="Ishaq N."/>
        </authorList>
    </citation>
    <scope>NUCLEOTIDE SEQUENCE [LARGE SCALE GENOMIC DNA]</scope>
    <source>
        <strain evidence="2 3">DSM 18651</strain>
    </source>
</reference>
<gene>
    <name evidence="2" type="ORF">ACCI49_21090</name>
</gene>
<comment type="caution">
    <text evidence="2">The sequence shown here is derived from an EMBL/GenBank/DDBJ whole genome shotgun (WGS) entry which is preliminary data.</text>
</comment>
<dbReference type="PANTHER" id="PTHR33221">
    <property type="entry name" value="WINGED HELIX-TURN-HELIX TRANSCRIPTIONAL REGULATOR, RRF2 FAMILY"/>
    <property type="match status" value="1"/>
</dbReference>
<dbReference type="PANTHER" id="PTHR33221:SF4">
    <property type="entry name" value="HTH-TYPE TRANSCRIPTIONAL REPRESSOR NSRR"/>
    <property type="match status" value="1"/>
</dbReference>
<dbReference type="InterPro" id="IPR030489">
    <property type="entry name" value="TR_Rrf2-type_CS"/>
</dbReference>
<dbReference type="PROSITE" id="PS51197">
    <property type="entry name" value="HTH_RRF2_2"/>
    <property type="match status" value="1"/>
</dbReference>
<evidence type="ECO:0000313" key="2">
    <source>
        <dbReference type="EMBL" id="MFA0813396.1"/>
    </source>
</evidence>
<dbReference type="NCBIfam" id="TIGR00738">
    <property type="entry name" value="rrf2_super"/>
    <property type="match status" value="1"/>
</dbReference>
<dbReference type="InterPro" id="IPR036390">
    <property type="entry name" value="WH_DNA-bd_sf"/>
</dbReference>
<dbReference type="SUPFAM" id="SSF46785">
    <property type="entry name" value="Winged helix' DNA-binding domain"/>
    <property type="match status" value="1"/>
</dbReference>
<dbReference type="RefSeq" id="WP_371841204.1">
    <property type="nucleotide sequence ID" value="NZ_JBGMEK010000091.1"/>
</dbReference>
<dbReference type="InterPro" id="IPR036388">
    <property type="entry name" value="WH-like_DNA-bd_sf"/>
</dbReference>
<keyword evidence="1" id="KW-0238">DNA-binding</keyword>
<keyword evidence="3" id="KW-1185">Reference proteome</keyword>
<evidence type="ECO:0000256" key="1">
    <source>
        <dbReference type="ARBA" id="ARBA00023125"/>
    </source>
</evidence>
<name>A0ABV4P5K2_9GAMM</name>
<dbReference type="Gene3D" id="1.10.10.10">
    <property type="entry name" value="Winged helix-like DNA-binding domain superfamily/Winged helix DNA-binding domain"/>
    <property type="match status" value="1"/>
</dbReference>
<accession>A0ABV4P5K2</accession>